<keyword evidence="2" id="KW-0418">Kinase</keyword>
<gene>
    <name evidence="2" type="ORF">JFN93_18600</name>
</gene>
<reference evidence="2" key="1">
    <citation type="submission" date="2020-12" db="EMBL/GenBank/DDBJ databases">
        <title>Geomonas sp. Red875, isolated from river sediment.</title>
        <authorList>
            <person name="Xu Z."/>
            <person name="Zhang Z."/>
            <person name="Masuda Y."/>
            <person name="Itoh H."/>
            <person name="Senoo K."/>
        </authorList>
    </citation>
    <scope>NUCLEOTIDE SEQUENCE</scope>
    <source>
        <strain evidence="2">Red875</strain>
    </source>
</reference>
<proteinExistence type="predicted"/>
<evidence type="ECO:0000256" key="1">
    <source>
        <dbReference type="SAM" id="SignalP"/>
    </source>
</evidence>
<protein>
    <submittedName>
        <fullName evidence="2">Histidine kinase</fullName>
    </submittedName>
</protein>
<feature type="signal peptide" evidence="1">
    <location>
        <begin position="1"/>
        <end position="24"/>
    </location>
</feature>
<dbReference type="Proteomes" id="UP000636888">
    <property type="component" value="Unassembled WGS sequence"/>
</dbReference>
<comment type="caution">
    <text evidence="2">The sequence shown here is derived from an EMBL/GenBank/DDBJ whole genome shotgun (WGS) entry which is preliminary data.</text>
</comment>
<keyword evidence="2" id="KW-0808">Transferase</keyword>
<dbReference type="EMBL" id="JAEMHM010000016">
    <property type="protein sequence ID" value="MBJ6726724.1"/>
    <property type="molecule type" value="Genomic_DNA"/>
</dbReference>
<keyword evidence="1" id="KW-0732">Signal</keyword>
<feature type="chain" id="PRO_5035219438" evidence="1">
    <location>
        <begin position="25"/>
        <end position="501"/>
    </location>
</feature>
<sequence length="501" mass="52938">MKKQILAVAAVGALSAATAVPAMALENEFHGNFRVRGILSNFDDGGAGAVNLNGTNISQATGAVVKTGEPNTNTYIEQRLRLMYIAKANDNLKLVTHFEFDSRFGDNSYNSNNSFRNNGGGVGADQTNLETKNIYLDFNLPSTPMNFKVGVQGFTDAYKGIIFNNDAAGVVATAKLQNATINASFFRFDDAITVPANLTGAASGYLDAAAVGTNTQVGNLTRDFYNIGGKYNVSKDLSVGADYYALYSDVLKNLATPRTLINYVGANAAGNVGPASWSGFFLYQFGELGGNFVNSAANPDAASLAARQIKRQSVSAFAANLAGKCQAGPGTARITALYISGSQGTGGDKRTDFQTIDERGATTAGHTFFESNSMLFFRHPQATAGTDRALVFDLNNSGKGIITAFAGYDLPLGKAFVNTNVGIGAVAKDNKNQINGMSKSGDSNILGYEGNVEVGYKVFDNLTTSLQGAYLVLGDFYKDAAANGKTPDNPYTARVVVNYVF</sequence>
<dbReference type="GO" id="GO:0016301">
    <property type="term" value="F:kinase activity"/>
    <property type="evidence" value="ECO:0007669"/>
    <property type="project" value="UniProtKB-KW"/>
</dbReference>
<organism evidence="2 3">
    <name type="scientific">Geomesophilobacter sediminis</name>
    <dbReference type="NCBI Taxonomy" id="2798584"/>
    <lineage>
        <taxon>Bacteria</taxon>
        <taxon>Pseudomonadati</taxon>
        <taxon>Thermodesulfobacteriota</taxon>
        <taxon>Desulfuromonadia</taxon>
        <taxon>Geobacterales</taxon>
        <taxon>Geobacteraceae</taxon>
        <taxon>Geomesophilobacter</taxon>
    </lineage>
</organism>
<evidence type="ECO:0000313" key="2">
    <source>
        <dbReference type="EMBL" id="MBJ6726724.1"/>
    </source>
</evidence>
<name>A0A8J7M167_9BACT</name>
<dbReference type="AlphaFoldDB" id="A0A8J7M167"/>
<evidence type="ECO:0000313" key="3">
    <source>
        <dbReference type="Proteomes" id="UP000636888"/>
    </source>
</evidence>
<keyword evidence="3" id="KW-1185">Reference proteome</keyword>
<accession>A0A8J7M167</accession>